<sequence length="267" mass="29524">MKSIMAPRSPHDSSSRRFFNGPKPHNNNNNNNNNEDLISSLEYYSSPYFDQPLNVSCIFPKPKLSLSKLTSLFTSSPSPSPSSTLSPTTPPPPLRSKVVGTLFGHRRGHVHVAFQDVSTSAPAFLIELSTPTSVLVKEMASGLVKVALECDKTSNYWESKKNKKKKLLEEPLWRAYCNGKKCGYAMRRECGPHEWRVLCSVGPISMGAGVLPSRGSDSNRVGSEEGEVMYLRARFERVVGSKDCEAFYMMNPDGSGGPELSVYLLRV</sequence>
<protein>
    <recommendedName>
        <fullName evidence="4">Protein MIZU-KUSSEI 1</fullName>
    </recommendedName>
</protein>
<dbReference type="NCBIfam" id="TIGR01570">
    <property type="entry name" value="A_thal_3588"/>
    <property type="match status" value="1"/>
</dbReference>
<dbReference type="InterPro" id="IPR006460">
    <property type="entry name" value="MIZ1-like_pln"/>
</dbReference>
<dbReference type="PANTHER" id="PTHR31696">
    <property type="entry name" value="PROTEIN MIZU-KUSSEI 1"/>
    <property type="match status" value="1"/>
</dbReference>
<evidence type="ECO:0008006" key="4">
    <source>
        <dbReference type="Google" id="ProtNLM"/>
    </source>
</evidence>
<dbReference type="PANTHER" id="PTHR31696:SF14">
    <property type="entry name" value="PROTEIN MIZU-KUSSEI 1"/>
    <property type="match status" value="1"/>
</dbReference>
<dbReference type="AlphaFoldDB" id="A0A9Q1KM86"/>
<evidence type="ECO:0000313" key="2">
    <source>
        <dbReference type="EMBL" id="KAJ8445389.1"/>
    </source>
</evidence>
<gene>
    <name evidence="2" type="ORF">Cgig2_010747</name>
</gene>
<feature type="region of interest" description="Disordered" evidence="1">
    <location>
        <begin position="1"/>
        <end position="34"/>
    </location>
</feature>
<comment type="caution">
    <text evidence="2">The sequence shown here is derived from an EMBL/GenBank/DDBJ whole genome shotgun (WGS) entry which is preliminary data.</text>
</comment>
<organism evidence="2 3">
    <name type="scientific">Carnegiea gigantea</name>
    <dbReference type="NCBI Taxonomy" id="171969"/>
    <lineage>
        <taxon>Eukaryota</taxon>
        <taxon>Viridiplantae</taxon>
        <taxon>Streptophyta</taxon>
        <taxon>Embryophyta</taxon>
        <taxon>Tracheophyta</taxon>
        <taxon>Spermatophyta</taxon>
        <taxon>Magnoliopsida</taxon>
        <taxon>eudicotyledons</taxon>
        <taxon>Gunneridae</taxon>
        <taxon>Pentapetalae</taxon>
        <taxon>Caryophyllales</taxon>
        <taxon>Cactineae</taxon>
        <taxon>Cactaceae</taxon>
        <taxon>Cactoideae</taxon>
        <taxon>Echinocereeae</taxon>
        <taxon>Carnegiea</taxon>
    </lineage>
</organism>
<reference evidence="2" key="1">
    <citation type="submission" date="2022-04" db="EMBL/GenBank/DDBJ databases">
        <title>Carnegiea gigantea Genome sequencing and assembly v2.</title>
        <authorList>
            <person name="Copetti D."/>
            <person name="Sanderson M.J."/>
            <person name="Burquez A."/>
            <person name="Wojciechowski M.F."/>
        </authorList>
    </citation>
    <scope>NUCLEOTIDE SEQUENCE</scope>
    <source>
        <strain evidence="2">SGP5-SGP5p</strain>
        <tissue evidence="2">Aerial part</tissue>
    </source>
</reference>
<keyword evidence="3" id="KW-1185">Reference proteome</keyword>
<proteinExistence type="predicted"/>
<feature type="region of interest" description="Disordered" evidence="1">
    <location>
        <begin position="75"/>
        <end position="95"/>
    </location>
</feature>
<dbReference type="EMBL" id="JAKOGI010000078">
    <property type="protein sequence ID" value="KAJ8445389.1"/>
    <property type="molecule type" value="Genomic_DNA"/>
</dbReference>
<dbReference type="GO" id="GO:0010274">
    <property type="term" value="P:hydrotropism"/>
    <property type="evidence" value="ECO:0007669"/>
    <property type="project" value="InterPro"/>
</dbReference>
<dbReference type="Proteomes" id="UP001153076">
    <property type="component" value="Unassembled WGS sequence"/>
</dbReference>
<name>A0A9Q1KM86_9CARY</name>
<accession>A0A9Q1KM86</accession>
<dbReference type="OrthoDB" id="1859415at2759"/>
<evidence type="ECO:0000313" key="3">
    <source>
        <dbReference type="Proteomes" id="UP001153076"/>
    </source>
</evidence>
<dbReference type="Pfam" id="PF04759">
    <property type="entry name" value="DUF617"/>
    <property type="match status" value="1"/>
</dbReference>
<feature type="compositionally biased region" description="Low complexity" evidence="1">
    <location>
        <begin position="75"/>
        <end position="87"/>
    </location>
</feature>
<evidence type="ECO:0000256" key="1">
    <source>
        <dbReference type="SAM" id="MobiDB-lite"/>
    </source>
</evidence>